<dbReference type="RefSeq" id="WP_338738898.1">
    <property type="nucleotide sequence ID" value="NZ_CP146612.1"/>
</dbReference>
<gene>
    <name evidence="1" type="ORF">V8247_03720</name>
</gene>
<evidence type="ECO:0000313" key="1">
    <source>
        <dbReference type="EMBL" id="WWX26085.1"/>
    </source>
</evidence>
<dbReference type="Proteomes" id="UP001375370">
    <property type="component" value="Chromosome"/>
</dbReference>
<dbReference type="EMBL" id="CP146612">
    <property type="protein sequence ID" value="WWX26085.1"/>
    <property type="molecule type" value="Genomic_DNA"/>
</dbReference>
<keyword evidence="2" id="KW-1185">Reference proteome</keyword>
<sequence>MVNTGLIQTQEFIVTSESTELETSVRGSILLFGNDSVTERISIIAWVNIDPNDWGGVVFYIPGNWNISGVTSSYQQNTTPDNEAVIIWRTGDTDEEYDKRIEIGMNRYTPSGGGTGVVVIELDRIDKSADSSAIFRVLIGVGSDEKDGIRISHPDYKVIEVLN</sequence>
<evidence type="ECO:0008006" key="3">
    <source>
        <dbReference type="Google" id="ProtNLM"/>
    </source>
</evidence>
<name>A0ABZ2JCG7_9CHLR</name>
<reference evidence="1 2" key="1">
    <citation type="submission" date="2024-03" db="EMBL/GenBank/DDBJ databases">
        <title>A Dehalogenimonas Isolated from Estuarine Sediments Dihaloeliminates Chlorinated Alkanes.</title>
        <authorList>
            <person name="Yang Y."/>
            <person name="Wang H."/>
        </authorList>
    </citation>
    <scope>NUCLEOTIDE SEQUENCE [LARGE SCALE GENOMIC DNA]</scope>
    <source>
        <strain evidence="1 2">W</strain>
    </source>
</reference>
<protein>
    <recommendedName>
        <fullName evidence="3">DUF3047 domain-containing protein</fullName>
    </recommendedName>
</protein>
<organism evidence="1 2">
    <name type="scientific">Candidatus Dehalogenimonas loeffleri</name>
    <dbReference type="NCBI Taxonomy" id="3127115"/>
    <lineage>
        <taxon>Bacteria</taxon>
        <taxon>Bacillati</taxon>
        <taxon>Chloroflexota</taxon>
        <taxon>Dehalococcoidia</taxon>
        <taxon>Dehalococcoidales</taxon>
        <taxon>Dehalococcoidaceae</taxon>
        <taxon>Dehalogenimonas</taxon>
    </lineage>
</organism>
<proteinExistence type="predicted"/>
<evidence type="ECO:0000313" key="2">
    <source>
        <dbReference type="Proteomes" id="UP001375370"/>
    </source>
</evidence>
<accession>A0ABZ2JCG7</accession>